<evidence type="ECO:0000313" key="1">
    <source>
        <dbReference type="EMBL" id="KAK8514972.1"/>
    </source>
</evidence>
<organism evidence="1 2">
    <name type="scientific">Hibiscus sabdariffa</name>
    <name type="common">roselle</name>
    <dbReference type="NCBI Taxonomy" id="183260"/>
    <lineage>
        <taxon>Eukaryota</taxon>
        <taxon>Viridiplantae</taxon>
        <taxon>Streptophyta</taxon>
        <taxon>Embryophyta</taxon>
        <taxon>Tracheophyta</taxon>
        <taxon>Spermatophyta</taxon>
        <taxon>Magnoliopsida</taxon>
        <taxon>eudicotyledons</taxon>
        <taxon>Gunneridae</taxon>
        <taxon>Pentapetalae</taxon>
        <taxon>rosids</taxon>
        <taxon>malvids</taxon>
        <taxon>Malvales</taxon>
        <taxon>Malvaceae</taxon>
        <taxon>Malvoideae</taxon>
        <taxon>Hibiscus</taxon>
    </lineage>
</organism>
<comment type="caution">
    <text evidence="1">The sequence shown here is derived from an EMBL/GenBank/DDBJ whole genome shotgun (WGS) entry which is preliminary data.</text>
</comment>
<dbReference type="EMBL" id="JBBPBM010000065">
    <property type="protein sequence ID" value="KAK8514972.1"/>
    <property type="molecule type" value="Genomic_DNA"/>
</dbReference>
<sequence>MVFSTAQLSRFASEFPSPASLPLPYPTFKLVGVPRYNPVRVLPEDLHLALVRFAHAVAFESVFISALLSAHLAVPSQLLETFGFDSIRDYFGG</sequence>
<name>A0ABR2C6D0_9ROSI</name>
<reference evidence="1 2" key="1">
    <citation type="journal article" date="2024" name="G3 (Bethesda)">
        <title>Genome assembly of Hibiscus sabdariffa L. provides insights into metabolisms of medicinal natural products.</title>
        <authorList>
            <person name="Kim T."/>
        </authorList>
    </citation>
    <scope>NUCLEOTIDE SEQUENCE [LARGE SCALE GENOMIC DNA]</scope>
    <source>
        <strain evidence="1">TK-2024</strain>
        <tissue evidence="1">Old leaves</tissue>
    </source>
</reference>
<accession>A0ABR2C6D0</accession>
<gene>
    <name evidence="1" type="ORF">V6N12_001137</name>
</gene>
<evidence type="ECO:0000313" key="2">
    <source>
        <dbReference type="Proteomes" id="UP001472677"/>
    </source>
</evidence>
<dbReference type="Proteomes" id="UP001472677">
    <property type="component" value="Unassembled WGS sequence"/>
</dbReference>
<proteinExistence type="predicted"/>
<keyword evidence="2" id="KW-1185">Reference proteome</keyword>
<protein>
    <submittedName>
        <fullName evidence="1">Uncharacterized protein</fullName>
    </submittedName>
</protein>